<keyword evidence="2" id="KW-1185">Reference proteome</keyword>
<protein>
    <submittedName>
        <fullName evidence="1">Uncharacterized protein</fullName>
    </submittedName>
</protein>
<dbReference type="AlphaFoldDB" id="K3YNX4"/>
<reference evidence="2" key="1">
    <citation type="journal article" date="2012" name="Nat. Biotechnol.">
        <title>Reference genome sequence of the model plant Setaria.</title>
        <authorList>
            <person name="Bennetzen J.L."/>
            <person name="Schmutz J."/>
            <person name="Wang H."/>
            <person name="Percifield R."/>
            <person name="Hawkins J."/>
            <person name="Pontaroli A.C."/>
            <person name="Estep M."/>
            <person name="Feng L."/>
            <person name="Vaughn J.N."/>
            <person name="Grimwood J."/>
            <person name="Jenkins J."/>
            <person name="Barry K."/>
            <person name="Lindquist E."/>
            <person name="Hellsten U."/>
            <person name="Deshpande S."/>
            <person name="Wang X."/>
            <person name="Wu X."/>
            <person name="Mitros T."/>
            <person name="Triplett J."/>
            <person name="Yang X."/>
            <person name="Ye C.Y."/>
            <person name="Mauro-Herrera M."/>
            <person name="Wang L."/>
            <person name="Li P."/>
            <person name="Sharma M."/>
            <person name="Sharma R."/>
            <person name="Ronald P.C."/>
            <person name="Panaud O."/>
            <person name="Kellogg E.A."/>
            <person name="Brutnell T.P."/>
            <person name="Doust A.N."/>
            <person name="Tuskan G.A."/>
            <person name="Rokhsar D."/>
            <person name="Devos K.M."/>
        </authorList>
    </citation>
    <scope>NUCLEOTIDE SEQUENCE [LARGE SCALE GENOMIC DNA]</scope>
    <source>
        <strain evidence="2">cv. Yugu1</strain>
    </source>
</reference>
<organism evidence="1 2">
    <name type="scientific">Setaria italica</name>
    <name type="common">Foxtail millet</name>
    <name type="synonym">Panicum italicum</name>
    <dbReference type="NCBI Taxonomy" id="4555"/>
    <lineage>
        <taxon>Eukaryota</taxon>
        <taxon>Viridiplantae</taxon>
        <taxon>Streptophyta</taxon>
        <taxon>Embryophyta</taxon>
        <taxon>Tracheophyta</taxon>
        <taxon>Spermatophyta</taxon>
        <taxon>Magnoliopsida</taxon>
        <taxon>Liliopsida</taxon>
        <taxon>Poales</taxon>
        <taxon>Poaceae</taxon>
        <taxon>PACMAD clade</taxon>
        <taxon>Panicoideae</taxon>
        <taxon>Panicodae</taxon>
        <taxon>Paniceae</taxon>
        <taxon>Cenchrinae</taxon>
        <taxon>Setaria</taxon>
    </lineage>
</organism>
<sequence length="50" mass="5889">MTCLLTTNCFKFGTCEHEQTWVTVMHQTYIRYLDLVRTFLERVEVSGETG</sequence>
<evidence type="ECO:0000313" key="1">
    <source>
        <dbReference type="EnsemblPlants" id="KQL00716"/>
    </source>
</evidence>
<evidence type="ECO:0000313" key="2">
    <source>
        <dbReference type="Proteomes" id="UP000004995"/>
    </source>
</evidence>
<dbReference type="Proteomes" id="UP000004995">
    <property type="component" value="Unassembled WGS sequence"/>
</dbReference>
<dbReference type="InParanoid" id="K3YNX4"/>
<accession>K3YNX4</accession>
<proteinExistence type="predicted"/>
<name>K3YNX4_SETIT</name>
<dbReference type="HOGENOM" id="CLU_3127842_0_0_1"/>
<dbReference type="EnsemblPlants" id="KQL00716">
    <property type="protein sequence ID" value="KQL00716"/>
    <property type="gene ID" value="SETIT_015966mg"/>
</dbReference>
<reference evidence="1" key="2">
    <citation type="submission" date="2018-08" db="UniProtKB">
        <authorList>
            <consortium name="EnsemblPlants"/>
        </authorList>
    </citation>
    <scope>IDENTIFICATION</scope>
    <source>
        <strain evidence="1">Yugu1</strain>
    </source>
</reference>
<dbReference type="EMBL" id="AGNK02003547">
    <property type="status" value="NOT_ANNOTATED_CDS"/>
    <property type="molecule type" value="Genomic_DNA"/>
</dbReference>
<dbReference type="Gramene" id="KQL00716">
    <property type="protein sequence ID" value="KQL00716"/>
    <property type="gene ID" value="SETIT_015966mg"/>
</dbReference>